<gene>
    <name evidence="2" type="ORF">K7862_08340</name>
</gene>
<evidence type="ECO:0000313" key="2">
    <source>
        <dbReference type="EMBL" id="MBY8877640.1"/>
    </source>
</evidence>
<organism evidence="2 3">
    <name type="scientific">Actinacidiphila acidipaludis</name>
    <dbReference type="NCBI Taxonomy" id="2873382"/>
    <lineage>
        <taxon>Bacteria</taxon>
        <taxon>Bacillati</taxon>
        <taxon>Actinomycetota</taxon>
        <taxon>Actinomycetes</taxon>
        <taxon>Kitasatosporales</taxon>
        <taxon>Streptomycetaceae</taxon>
        <taxon>Actinacidiphila</taxon>
    </lineage>
</organism>
<keyword evidence="3" id="KW-1185">Reference proteome</keyword>
<dbReference type="EMBL" id="JAINZZ010000006">
    <property type="protein sequence ID" value="MBY8877640.1"/>
    <property type="molecule type" value="Genomic_DNA"/>
</dbReference>
<dbReference type="RefSeq" id="WP_222961780.1">
    <property type="nucleotide sequence ID" value="NZ_JAINZZ010000006.1"/>
</dbReference>
<comment type="caution">
    <text evidence="2">The sequence shown here is derived from an EMBL/GenBank/DDBJ whole genome shotgun (WGS) entry which is preliminary data.</text>
</comment>
<proteinExistence type="predicted"/>
<name>A0ABS7Q3D4_9ACTN</name>
<sequence>MALTVHVAEYLEDCALVAGEDLARQPAFWLAHLLLTVGDHSPRRIPLGIAPARAQALADALRASSAESPEEGRAASGRPS</sequence>
<evidence type="ECO:0000313" key="3">
    <source>
        <dbReference type="Proteomes" id="UP000778578"/>
    </source>
</evidence>
<accession>A0ABS7Q3D4</accession>
<protein>
    <submittedName>
        <fullName evidence="2">Uncharacterized protein</fullName>
    </submittedName>
</protein>
<reference evidence="2 3" key="1">
    <citation type="submission" date="2021-08" db="EMBL/GenBank/DDBJ databases">
        <title>WGS of actinomycetes from Thailand.</title>
        <authorList>
            <person name="Thawai C."/>
        </authorList>
    </citation>
    <scope>NUCLEOTIDE SEQUENCE [LARGE SCALE GENOMIC DNA]</scope>
    <source>
        <strain evidence="2 3">PLK6-54</strain>
    </source>
</reference>
<dbReference type="Proteomes" id="UP000778578">
    <property type="component" value="Unassembled WGS sequence"/>
</dbReference>
<feature type="region of interest" description="Disordered" evidence="1">
    <location>
        <begin position="60"/>
        <end position="80"/>
    </location>
</feature>
<evidence type="ECO:0000256" key="1">
    <source>
        <dbReference type="SAM" id="MobiDB-lite"/>
    </source>
</evidence>